<dbReference type="InterPro" id="IPR028606">
    <property type="entry name" value="Clp1"/>
</dbReference>
<feature type="compositionally biased region" description="Low complexity" evidence="10">
    <location>
        <begin position="468"/>
        <end position="489"/>
    </location>
</feature>
<evidence type="ECO:0000256" key="1">
    <source>
        <dbReference type="ARBA" id="ARBA00003798"/>
    </source>
</evidence>
<keyword evidence="8 9" id="KW-0539">Nucleus</keyword>
<evidence type="ECO:0000256" key="8">
    <source>
        <dbReference type="ARBA" id="ARBA00023242"/>
    </source>
</evidence>
<proteinExistence type="inferred from homology"/>
<dbReference type="HAMAP" id="MF_03035">
    <property type="entry name" value="Clp1"/>
    <property type="match status" value="1"/>
</dbReference>
<dbReference type="Gene3D" id="2.40.30.330">
    <property type="entry name" value="Pre-mRNA cleavage complex subunit Clp1, C-terminal domain"/>
    <property type="match status" value="1"/>
</dbReference>
<dbReference type="Gene3D" id="2.60.120.1030">
    <property type="entry name" value="Clp1, DNA binding domain"/>
    <property type="match status" value="1"/>
</dbReference>
<dbReference type="PANTHER" id="PTHR12755:SF6">
    <property type="entry name" value="POLYRIBONUCLEOTIDE 5'-HYDROXYL-KINASE CLP1"/>
    <property type="match status" value="1"/>
</dbReference>
<evidence type="ECO:0000256" key="2">
    <source>
        <dbReference type="ARBA" id="ARBA00004123"/>
    </source>
</evidence>
<dbReference type="AlphaFoldDB" id="A0A6V8H0I1"/>
<sequence>MSLPGLELAEAAVEAQYAPPPPTQVNLRAGSEWRFEIAFGATVRVKLLTGTAELFGTELAPLQTYTFSGTKAAIYTWHGCTLEITAGETVNTSSNGFAPGGSTTSTGGIGGGGQTQGFGAGGCSSEYVAEDTPMVEYSNVHFGLETMRQEAQNEGGKDGPRVLILGPENAGKTTLTKILTGYATKMDRQPIVVNLDPTEGMLSVPGTLTATAFRSMIDIEEGWGSSPMSGPSPIPVKLPLVYFYPMKSPLEAEGNVFKPIISRLALSVTARMAEDDDAREAGIIVDTDGSLGSGTPKALELIHHIVTEFSISTVLVIGSERLYSTMVKNYDQKPTTSASATHSDERITVLKLSKSGGCVDRDEAFMKAVNESQIRSYFFGTAATSTASSATSVGGVITSIAGGGGSNSNKITLSPHTQQLDFESLALYNYTITSTTTEEEEDEYDPSNFGAGAESYTSLTDQHHDTSPYDPLSSTYSSSGPSGSTNNDTLPLKKFTQPPTLALANSLIAITHVPPNAPVADIRDSSIMGFVYVADVDADKKKIRVLAPVGGRMPAKALVWGKNWPGEVVGLVG</sequence>
<evidence type="ECO:0000259" key="12">
    <source>
        <dbReference type="Pfam" id="PF16573"/>
    </source>
</evidence>
<dbReference type="InterPro" id="IPR010655">
    <property type="entry name" value="Clp1_C"/>
</dbReference>
<evidence type="ECO:0000259" key="13">
    <source>
        <dbReference type="Pfam" id="PF16575"/>
    </source>
</evidence>
<accession>A0A6V8H0I1</accession>
<comment type="similarity">
    <text evidence="9">Belongs to the Clp1 family. Clp1 subfamily.</text>
</comment>
<feature type="region of interest" description="Disordered" evidence="10">
    <location>
        <begin position="435"/>
        <end position="490"/>
    </location>
</feature>
<organism evidence="14 15">
    <name type="scientific">Talaromyces pinophilus</name>
    <name type="common">Penicillium pinophilum</name>
    <dbReference type="NCBI Taxonomy" id="128442"/>
    <lineage>
        <taxon>Eukaryota</taxon>
        <taxon>Fungi</taxon>
        <taxon>Dikarya</taxon>
        <taxon>Ascomycota</taxon>
        <taxon>Pezizomycotina</taxon>
        <taxon>Eurotiomycetes</taxon>
        <taxon>Eurotiomycetidae</taxon>
        <taxon>Eurotiales</taxon>
        <taxon>Trichocomaceae</taxon>
        <taxon>Talaromyces</taxon>
        <taxon>Talaromyces sect. Talaromyces</taxon>
    </lineage>
</organism>
<name>A0A6V8H0I1_TALPI</name>
<feature type="domain" description="Clp1 P-loop" evidence="13">
    <location>
        <begin position="166"/>
        <end position="379"/>
    </location>
</feature>
<evidence type="ECO:0000256" key="10">
    <source>
        <dbReference type="SAM" id="MobiDB-lite"/>
    </source>
</evidence>
<dbReference type="GO" id="GO:0051731">
    <property type="term" value="F:polynucleotide 5'-hydroxyl-kinase activity"/>
    <property type="evidence" value="ECO:0007669"/>
    <property type="project" value="InterPro"/>
</dbReference>
<evidence type="ECO:0000256" key="9">
    <source>
        <dbReference type="HAMAP-Rule" id="MF_03035"/>
    </source>
</evidence>
<dbReference type="InterPro" id="IPR032324">
    <property type="entry name" value="Clp1_N"/>
</dbReference>
<evidence type="ECO:0000259" key="11">
    <source>
        <dbReference type="Pfam" id="PF06807"/>
    </source>
</evidence>
<protein>
    <recommendedName>
        <fullName evidence="4">Polynucleotide 5'-hydroxyl-kinase GRC3</fullName>
    </recommendedName>
    <alternativeName>
        <fullName evidence="3">Polynucleotide 5'-hydroxyl-kinase grc3</fullName>
    </alternativeName>
</protein>
<dbReference type="GO" id="GO:0005849">
    <property type="term" value="C:mRNA cleavage factor complex"/>
    <property type="evidence" value="ECO:0007669"/>
    <property type="project" value="UniProtKB-UniRule"/>
</dbReference>
<feature type="binding site" evidence="9">
    <location>
        <begin position="169"/>
        <end position="174"/>
    </location>
    <ligand>
        <name>ATP</name>
        <dbReference type="ChEBI" id="CHEBI:30616"/>
    </ligand>
</feature>
<keyword evidence="5 9" id="KW-0507">mRNA processing</keyword>
<keyword evidence="6 9" id="KW-0547">Nucleotide-binding</keyword>
<evidence type="ECO:0000313" key="15">
    <source>
        <dbReference type="Proteomes" id="UP000053095"/>
    </source>
</evidence>
<dbReference type="FunFam" id="2.60.120.1030:FF:000001">
    <property type="entry name" value="Protein CLP1 homolog 5"/>
    <property type="match status" value="1"/>
</dbReference>
<reference evidence="15" key="1">
    <citation type="journal article" date="2015" name="Genome Announc.">
        <title>Draft genome sequence of Talaromyces cellulolyticus strain Y-94, a source of lignocellulosic biomass-degrading enzymes.</title>
        <authorList>
            <person name="Fujii T."/>
            <person name="Koike H."/>
            <person name="Sawayama S."/>
            <person name="Yano S."/>
            <person name="Inoue H."/>
        </authorList>
    </citation>
    <scope>NUCLEOTIDE SEQUENCE [LARGE SCALE GENOMIC DNA]</scope>
    <source>
        <strain evidence="15">Y-94</strain>
    </source>
</reference>
<feature type="binding site" evidence="9">
    <location>
        <position position="32"/>
    </location>
    <ligand>
        <name>ATP</name>
        <dbReference type="ChEBI" id="CHEBI:30616"/>
    </ligand>
</feature>
<dbReference type="GO" id="GO:0005524">
    <property type="term" value="F:ATP binding"/>
    <property type="evidence" value="ECO:0007669"/>
    <property type="project" value="UniProtKB-UniRule"/>
</dbReference>
<evidence type="ECO:0000256" key="6">
    <source>
        <dbReference type="ARBA" id="ARBA00022741"/>
    </source>
</evidence>
<dbReference type="InterPro" id="IPR038238">
    <property type="entry name" value="Clp1_C_sf"/>
</dbReference>
<evidence type="ECO:0000256" key="5">
    <source>
        <dbReference type="ARBA" id="ARBA00022664"/>
    </source>
</evidence>
<dbReference type="GO" id="GO:0006388">
    <property type="term" value="P:tRNA splicing, via endonucleolytic cleavage and ligation"/>
    <property type="evidence" value="ECO:0007669"/>
    <property type="project" value="TreeGrafter"/>
</dbReference>
<dbReference type="Pfam" id="PF06807">
    <property type="entry name" value="Clp1"/>
    <property type="match status" value="1"/>
</dbReference>
<keyword evidence="15" id="KW-1185">Reference proteome</keyword>
<comment type="function">
    <text evidence="9">Required for endonucleolytic cleavage during polyadenylation-dependent pre-mRNA 3'-end formation.</text>
</comment>
<dbReference type="FunFam" id="3.40.50.300:FF:002095">
    <property type="entry name" value="mRNA cleavage and polyadenylation factor clp1"/>
    <property type="match status" value="1"/>
</dbReference>
<feature type="domain" description="Clp1 C-terminal" evidence="11">
    <location>
        <begin position="413"/>
        <end position="565"/>
    </location>
</feature>
<evidence type="ECO:0000256" key="4">
    <source>
        <dbReference type="ARBA" id="ARBA00019824"/>
    </source>
</evidence>
<evidence type="ECO:0000313" key="14">
    <source>
        <dbReference type="EMBL" id="GAM34463.1"/>
    </source>
</evidence>
<comment type="caution">
    <text evidence="14">The sequence shown here is derived from an EMBL/GenBank/DDBJ whole genome shotgun (WGS) entry which is preliminary data.</text>
</comment>
<feature type="domain" description="Clp1 N-terminal" evidence="12">
    <location>
        <begin position="27"/>
        <end position="151"/>
    </location>
</feature>
<dbReference type="GO" id="GO:0031124">
    <property type="term" value="P:mRNA 3'-end processing"/>
    <property type="evidence" value="ECO:0007669"/>
    <property type="project" value="UniProtKB-UniRule"/>
</dbReference>
<dbReference type="Proteomes" id="UP000053095">
    <property type="component" value="Unassembled WGS sequence"/>
</dbReference>
<gene>
    <name evidence="9" type="primary">CLP1</name>
    <name evidence="14" type="ORF">TCE0_015r02061</name>
</gene>
<evidence type="ECO:0000256" key="3">
    <source>
        <dbReference type="ARBA" id="ARBA00018706"/>
    </source>
</evidence>
<dbReference type="InterPro" id="IPR027417">
    <property type="entry name" value="P-loop_NTPase"/>
</dbReference>
<feature type="binding site" evidence="9">
    <location>
        <position position="71"/>
    </location>
    <ligand>
        <name>ATP</name>
        <dbReference type="ChEBI" id="CHEBI:30616"/>
    </ligand>
</feature>
<evidence type="ECO:0000256" key="7">
    <source>
        <dbReference type="ARBA" id="ARBA00022840"/>
    </source>
</evidence>
<dbReference type="SUPFAM" id="SSF52540">
    <property type="entry name" value="P-loop containing nucleoside triphosphate hydrolases"/>
    <property type="match status" value="1"/>
</dbReference>
<comment type="subcellular location">
    <subcellularLocation>
        <location evidence="2 9">Nucleus</location>
    </subcellularLocation>
</comment>
<dbReference type="InterPro" id="IPR038239">
    <property type="entry name" value="Clp1_N_sf"/>
</dbReference>
<dbReference type="Pfam" id="PF16575">
    <property type="entry name" value="CLP1_P"/>
    <property type="match status" value="1"/>
</dbReference>
<dbReference type="Pfam" id="PF16573">
    <property type="entry name" value="CLP1_N"/>
    <property type="match status" value="1"/>
</dbReference>
<comment type="subunit">
    <text evidence="9">Component of a pre-mRNA cleavage factor complex. Interacts directly with PCF11.</text>
</comment>
<keyword evidence="7 9" id="KW-0067">ATP-binding</keyword>
<dbReference type="PANTHER" id="PTHR12755">
    <property type="entry name" value="CLEAVAGE/POLYADENYLATION FACTOR IA SUBUNIT CLP1P"/>
    <property type="match status" value="1"/>
</dbReference>
<dbReference type="InterPro" id="IPR032319">
    <property type="entry name" value="CLP1_P"/>
</dbReference>
<dbReference type="InterPro" id="IPR045116">
    <property type="entry name" value="Clp1/Grc3"/>
</dbReference>
<dbReference type="EMBL" id="DF933811">
    <property type="protein sequence ID" value="GAM34463.1"/>
    <property type="molecule type" value="Genomic_DNA"/>
</dbReference>
<comment type="function">
    <text evidence="1">Polynucleotide 5'-kinase involved in rRNA processing.</text>
</comment>
<dbReference type="Gene3D" id="3.40.50.300">
    <property type="entry name" value="P-loop containing nucleotide triphosphate hydrolases"/>
    <property type="match status" value="1"/>
</dbReference>